<dbReference type="AlphaFoldDB" id="A0A9D4KSH6"/>
<accession>A0A9D4KSH6</accession>
<reference evidence="1" key="1">
    <citation type="journal article" date="2019" name="bioRxiv">
        <title>The Genome of the Zebra Mussel, Dreissena polymorpha: A Resource for Invasive Species Research.</title>
        <authorList>
            <person name="McCartney M.A."/>
            <person name="Auch B."/>
            <person name="Kono T."/>
            <person name="Mallez S."/>
            <person name="Zhang Y."/>
            <person name="Obille A."/>
            <person name="Becker A."/>
            <person name="Abrahante J.E."/>
            <person name="Garbe J."/>
            <person name="Badalamenti J.P."/>
            <person name="Herman A."/>
            <person name="Mangelson H."/>
            <person name="Liachko I."/>
            <person name="Sullivan S."/>
            <person name="Sone E.D."/>
            <person name="Koren S."/>
            <person name="Silverstein K.A.T."/>
            <person name="Beckman K.B."/>
            <person name="Gohl D.M."/>
        </authorList>
    </citation>
    <scope>NUCLEOTIDE SEQUENCE</scope>
    <source>
        <strain evidence="1">Duluth1</strain>
        <tissue evidence="1">Whole animal</tissue>
    </source>
</reference>
<proteinExistence type="predicted"/>
<dbReference type="EMBL" id="JAIWYP010000003">
    <property type="protein sequence ID" value="KAH3845227.1"/>
    <property type="molecule type" value="Genomic_DNA"/>
</dbReference>
<evidence type="ECO:0000313" key="1">
    <source>
        <dbReference type="EMBL" id="KAH3845227.1"/>
    </source>
</evidence>
<gene>
    <name evidence="1" type="ORF">DPMN_087502</name>
</gene>
<comment type="caution">
    <text evidence="1">The sequence shown here is derived from an EMBL/GenBank/DDBJ whole genome shotgun (WGS) entry which is preliminary data.</text>
</comment>
<dbReference type="Proteomes" id="UP000828390">
    <property type="component" value="Unassembled WGS sequence"/>
</dbReference>
<reference evidence="1" key="2">
    <citation type="submission" date="2020-11" db="EMBL/GenBank/DDBJ databases">
        <authorList>
            <person name="McCartney M.A."/>
            <person name="Auch B."/>
            <person name="Kono T."/>
            <person name="Mallez S."/>
            <person name="Becker A."/>
            <person name="Gohl D.M."/>
            <person name="Silverstein K.A.T."/>
            <person name="Koren S."/>
            <person name="Bechman K.B."/>
            <person name="Herman A."/>
            <person name="Abrahante J.E."/>
            <person name="Garbe J."/>
        </authorList>
    </citation>
    <scope>NUCLEOTIDE SEQUENCE</scope>
    <source>
        <strain evidence="1">Duluth1</strain>
        <tissue evidence="1">Whole animal</tissue>
    </source>
</reference>
<protein>
    <submittedName>
        <fullName evidence="1">Uncharacterized protein</fullName>
    </submittedName>
</protein>
<sequence>MLSIIGLIQLIYCLRRLQMPYCDLSLWHLDFKMEAGGIWRGIYPRALSTCINRNPSVSRRAPSGVRQSSCGGPPAIRRSPADVYVPWKYLDFCRYTYTKSDVWRSPADNRALIVRSFFDLNSIHSRARRLIKF</sequence>
<keyword evidence="2" id="KW-1185">Reference proteome</keyword>
<evidence type="ECO:0000313" key="2">
    <source>
        <dbReference type="Proteomes" id="UP000828390"/>
    </source>
</evidence>
<organism evidence="1 2">
    <name type="scientific">Dreissena polymorpha</name>
    <name type="common">Zebra mussel</name>
    <name type="synonym">Mytilus polymorpha</name>
    <dbReference type="NCBI Taxonomy" id="45954"/>
    <lineage>
        <taxon>Eukaryota</taxon>
        <taxon>Metazoa</taxon>
        <taxon>Spiralia</taxon>
        <taxon>Lophotrochozoa</taxon>
        <taxon>Mollusca</taxon>
        <taxon>Bivalvia</taxon>
        <taxon>Autobranchia</taxon>
        <taxon>Heteroconchia</taxon>
        <taxon>Euheterodonta</taxon>
        <taxon>Imparidentia</taxon>
        <taxon>Neoheterodontei</taxon>
        <taxon>Myida</taxon>
        <taxon>Dreissenoidea</taxon>
        <taxon>Dreissenidae</taxon>
        <taxon>Dreissena</taxon>
    </lineage>
</organism>
<name>A0A9D4KSH6_DREPO</name>